<dbReference type="InterPro" id="IPR013663">
    <property type="entry name" value="Helicase_SWF/SNF/SWI_bac"/>
</dbReference>
<dbReference type="Proteomes" id="UP000266506">
    <property type="component" value="Unassembled WGS sequence"/>
</dbReference>
<dbReference type="Gene3D" id="3.40.50.300">
    <property type="entry name" value="P-loop containing nucleotide triphosphate hydrolases"/>
    <property type="match status" value="1"/>
</dbReference>
<dbReference type="InterPro" id="IPR014001">
    <property type="entry name" value="Helicase_ATP-bd"/>
</dbReference>
<sequence>WLNTSLWLKYKLYFYIIDVYLPTFCLNLAYFKNINEEKATLRGVNRVTDVEISLDANYLKIVPPMDSSLLVSGVNHAYFMNNEFIFTYTYKSRMEAKLFEGLFKVDGALIIDVNSESFISNLLPLIKNNITIDQEFYQKYPVPDIKINSYFSYVDSKVTLKPKIACKEIDRNSPYIKQLLDGYLTTVVNYGLIKENKAYVLSSIEDQYKFLTSDLSPIKAFGEVFFDEDMKTLKAKKSKRTSISVSYDVGLLDFRFENEDLSPEELAQLLKAYHQKKKFIKLKDNTILEITEDAAKEMDDFLEDFNISISELTKPVRKPLNYLLKLVSGQDTNVSMDDEVIKMIKKLQNYKNANYELSDSIKKDLREYQIDAFKWLKTLSSFNFGGILADDMGLGKTLEVISFLSSDKTTKPSLIVCPMSLVYNWENECDKWHLDCPFKLILGASEEREAMIKGINPNERALFITSYDSLRRDVNLYDVEFRFVIADEAQFIKNQFAQKSEAIKSLKSDMNFALTGTPIENGLADLWSIFDYLMPGYLSDYSHFKSRYESLIAHDDIEALDTLKKRVAPFILRRTKKDVLSDLPDKSEEYYYCKMETKQRQIYDSYVSKLKEDIQSGGNNILALLTRLRQICITPELILQEQFDNTKINLAADLIRSSIEGGHRILVFSQFTQGFPILSRELDKMDIKHFILDGTTKAKTRMDMVQEFNSNTDIKVFIISLKAGGTGLNLTGADMVIHMDPWWNSSAELQATDRAYRLGQTKNVSVIKLICKDTIEEKVIKLQAMKRELAESVVASDQTKQVKLTTQDILNLLE</sequence>
<feature type="non-terminal residue" evidence="5">
    <location>
        <position position="1"/>
    </location>
</feature>
<proteinExistence type="predicted"/>
<dbReference type="CDD" id="cd18793">
    <property type="entry name" value="SF2_C_SNF"/>
    <property type="match status" value="1"/>
</dbReference>
<feature type="domain" description="Helicase C-terminal" evidence="4">
    <location>
        <begin position="642"/>
        <end position="810"/>
    </location>
</feature>
<name>A0A397QYB9_9MOLU</name>
<keyword evidence="2" id="KW-1133">Transmembrane helix</keyword>
<dbReference type="SMART" id="SM00487">
    <property type="entry name" value="DEXDc"/>
    <property type="match status" value="1"/>
</dbReference>
<organism evidence="5 6">
    <name type="scientific">Anaeroplasma bactoclasticum</name>
    <dbReference type="NCBI Taxonomy" id="2088"/>
    <lineage>
        <taxon>Bacteria</taxon>
        <taxon>Bacillati</taxon>
        <taxon>Mycoplasmatota</taxon>
        <taxon>Mollicutes</taxon>
        <taxon>Anaeroplasmatales</taxon>
        <taxon>Anaeroplasmataceae</taxon>
        <taxon>Anaeroplasma</taxon>
    </lineage>
</organism>
<evidence type="ECO:0000259" key="4">
    <source>
        <dbReference type="PROSITE" id="PS51194"/>
    </source>
</evidence>
<dbReference type="SMART" id="SM00490">
    <property type="entry name" value="HELICc"/>
    <property type="match status" value="1"/>
</dbReference>
<evidence type="ECO:0000256" key="2">
    <source>
        <dbReference type="SAM" id="Phobius"/>
    </source>
</evidence>
<accession>A0A397QYB9</accession>
<feature type="transmembrane region" description="Helical" evidence="2">
    <location>
        <begin position="12"/>
        <end position="31"/>
    </location>
</feature>
<keyword evidence="6" id="KW-1185">Reference proteome</keyword>
<keyword evidence="5" id="KW-0547">Nucleotide-binding</keyword>
<dbReference type="OrthoDB" id="9760715at2"/>
<keyword evidence="2" id="KW-0472">Membrane</keyword>
<dbReference type="InterPro" id="IPR001650">
    <property type="entry name" value="Helicase_C-like"/>
</dbReference>
<dbReference type="InterPro" id="IPR000330">
    <property type="entry name" value="SNF2_N"/>
</dbReference>
<dbReference type="SUPFAM" id="SSF52540">
    <property type="entry name" value="P-loop containing nucleoside triphosphate hydrolases"/>
    <property type="match status" value="2"/>
</dbReference>
<reference evidence="5 6" key="1">
    <citation type="submission" date="2018-08" db="EMBL/GenBank/DDBJ databases">
        <title>Genomic Encyclopedia of Archaeal and Bacterial Type Strains, Phase II (KMG-II): from individual species to whole genera.</title>
        <authorList>
            <person name="Goeker M."/>
        </authorList>
    </citation>
    <scope>NUCLEOTIDE SEQUENCE [LARGE SCALE GENOMIC DNA]</scope>
    <source>
        <strain evidence="5 6">ATCC 27112</strain>
    </source>
</reference>
<feature type="domain" description="Helicase ATP-binding" evidence="3">
    <location>
        <begin position="377"/>
        <end position="536"/>
    </location>
</feature>
<protein>
    <submittedName>
        <fullName evidence="5">SNF2 family DNA or RNA helicase</fullName>
    </submittedName>
</protein>
<evidence type="ECO:0000313" key="6">
    <source>
        <dbReference type="Proteomes" id="UP000266506"/>
    </source>
</evidence>
<dbReference type="GO" id="GO:0004386">
    <property type="term" value="F:helicase activity"/>
    <property type="evidence" value="ECO:0007669"/>
    <property type="project" value="UniProtKB-KW"/>
</dbReference>
<keyword evidence="5" id="KW-0067">ATP-binding</keyword>
<evidence type="ECO:0000259" key="3">
    <source>
        <dbReference type="PROSITE" id="PS51192"/>
    </source>
</evidence>
<dbReference type="InterPro" id="IPR038718">
    <property type="entry name" value="SNF2-like_sf"/>
</dbReference>
<keyword evidence="2" id="KW-0812">Transmembrane</keyword>
<dbReference type="EMBL" id="QXEV01000022">
    <property type="protein sequence ID" value="RIA66513.1"/>
    <property type="molecule type" value="Genomic_DNA"/>
</dbReference>
<keyword evidence="1" id="KW-0378">Hydrolase</keyword>
<dbReference type="PANTHER" id="PTHR45629:SF7">
    <property type="entry name" value="DNA EXCISION REPAIR PROTEIN ERCC-6-RELATED"/>
    <property type="match status" value="1"/>
</dbReference>
<dbReference type="Pfam" id="PF08455">
    <property type="entry name" value="SNF2_assoc"/>
    <property type="match status" value="1"/>
</dbReference>
<dbReference type="InParanoid" id="A0A397QYB9"/>
<dbReference type="GO" id="GO:0016787">
    <property type="term" value="F:hydrolase activity"/>
    <property type="evidence" value="ECO:0007669"/>
    <property type="project" value="UniProtKB-KW"/>
</dbReference>
<comment type="caution">
    <text evidence="5">The sequence shown here is derived from an EMBL/GenBank/DDBJ whole genome shotgun (WGS) entry which is preliminary data.</text>
</comment>
<dbReference type="InterPro" id="IPR049730">
    <property type="entry name" value="SNF2/RAD54-like_C"/>
</dbReference>
<dbReference type="GO" id="GO:0015616">
    <property type="term" value="F:DNA translocase activity"/>
    <property type="evidence" value="ECO:0007669"/>
    <property type="project" value="TreeGrafter"/>
</dbReference>
<evidence type="ECO:0000313" key="5">
    <source>
        <dbReference type="EMBL" id="RIA66513.1"/>
    </source>
</evidence>
<keyword evidence="5" id="KW-0347">Helicase</keyword>
<dbReference type="FunCoup" id="A0A397QYB9">
    <property type="interactions" value="209"/>
</dbReference>
<evidence type="ECO:0000256" key="1">
    <source>
        <dbReference type="ARBA" id="ARBA00022801"/>
    </source>
</evidence>
<dbReference type="InterPro" id="IPR027417">
    <property type="entry name" value="P-loop_NTPase"/>
</dbReference>
<dbReference type="Pfam" id="PF00271">
    <property type="entry name" value="Helicase_C"/>
    <property type="match status" value="1"/>
</dbReference>
<gene>
    <name evidence="5" type="ORF">EI71_01560</name>
</gene>
<dbReference type="Gene3D" id="3.40.50.10810">
    <property type="entry name" value="Tandem AAA-ATPase domain"/>
    <property type="match status" value="1"/>
</dbReference>
<dbReference type="PANTHER" id="PTHR45629">
    <property type="entry name" value="SNF2/RAD54 FAMILY MEMBER"/>
    <property type="match status" value="1"/>
</dbReference>
<dbReference type="Pfam" id="PF00176">
    <property type="entry name" value="SNF2-rel_dom"/>
    <property type="match status" value="1"/>
</dbReference>
<dbReference type="InterPro" id="IPR050496">
    <property type="entry name" value="SNF2_RAD54_helicase_repair"/>
</dbReference>
<dbReference type="GO" id="GO:0005524">
    <property type="term" value="F:ATP binding"/>
    <property type="evidence" value="ECO:0007669"/>
    <property type="project" value="InterPro"/>
</dbReference>
<dbReference type="AlphaFoldDB" id="A0A397QYB9"/>
<dbReference type="PROSITE" id="PS51194">
    <property type="entry name" value="HELICASE_CTER"/>
    <property type="match status" value="1"/>
</dbReference>
<dbReference type="PROSITE" id="PS51192">
    <property type="entry name" value="HELICASE_ATP_BIND_1"/>
    <property type="match status" value="1"/>
</dbReference>